<gene>
    <name evidence="3" type="ORF">VitviT2T_022781</name>
</gene>
<dbReference type="Proteomes" id="UP001227230">
    <property type="component" value="Chromosome 15"/>
</dbReference>
<reference evidence="3 4" key="1">
    <citation type="journal article" date="2023" name="Hortic Res">
        <title>The complete reference genome for grapevine (Vitis vinifera L.) genetics and breeding.</title>
        <authorList>
            <person name="Shi X."/>
            <person name="Cao S."/>
            <person name="Wang X."/>
            <person name="Huang S."/>
            <person name="Wang Y."/>
            <person name="Liu Z."/>
            <person name="Liu W."/>
            <person name="Leng X."/>
            <person name="Peng Y."/>
            <person name="Wang N."/>
            <person name="Wang Y."/>
            <person name="Ma Z."/>
            <person name="Xu X."/>
            <person name="Zhang F."/>
            <person name="Xue H."/>
            <person name="Zhong H."/>
            <person name="Wang Y."/>
            <person name="Zhang K."/>
            <person name="Velt A."/>
            <person name="Avia K."/>
            <person name="Holtgrawe D."/>
            <person name="Grimplet J."/>
            <person name="Matus J.T."/>
            <person name="Ware D."/>
            <person name="Wu X."/>
            <person name="Wang H."/>
            <person name="Liu C."/>
            <person name="Fang Y."/>
            <person name="Rustenholz C."/>
            <person name="Cheng Z."/>
            <person name="Xiao H."/>
            <person name="Zhou Y."/>
        </authorList>
    </citation>
    <scope>NUCLEOTIDE SEQUENCE [LARGE SCALE GENOMIC DNA]</scope>
    <source>
        <strain evidence="4">cv. Pinot noir / PN40024</strain>
        <tissue evidence="3">Leaf</tissue>
    </source>
</reference>
<dbReference type="InterPro" id="IPR013103">
    <property type="entry name" value="RVT_2"/>
</dbReference>
<dbReference type="Pfam" id="PF07727">
    <property type="entry name" value="RVT_2"/>
    <property type="match status" value="1"/>
</dbReference>
<dbReference type="EMBL" id="CP126662">
    <property type="protein sequence ID" value="WKA04774.1"/>
    <property type="molecule type" value="Genomic_DNA"/>
</dbReference>
<evidence type="ECO:0000259" key="2">
    <source>
        <dbReference type="Pfam" id="PF07727"/>
    </source>
</evidence>
<dbReference type="PANTHER" id="PTHR11439">
    <property type="entry name" value="GAG-POL-RELATED RETROTRANSPOSON"/>
    <property type="match status" value="1"/>
</dbReference>
<protein>
    <recommendedName>
        <fullName evidence="2">Reverse transcriptase Ty1/copia-type domain-containing protein</fullName>
    </recommendedName>
</protein>
<dbReference type="InterPro" id="IPR043502">
    <property type="entry name" value="DNA/RNA_pol_sf"/>
</dbReference>
<dbReference type="SUPFAM" id="SSF56672">
    <property type="entry name" value="DNA/RNA polymerases"/>
    <property type="match status" value="1"/>
</dbReference>
<proteinExistence type="predicted"/>
<evidence type="ECO:0000256" key="1">
    <source>
        <dbReference type="SAM" id="MobiDB-lite"/>
    </source>
</evidence>
<feature type="domain" description="Reverse transcriptase Ty1/copia-type" evidence="2">
    <location>
        <begin position="394"/>
        <end position="486"/>
    </location>
</feature>
<feature type="region of interest" description="Disordered" evidence="1">
    <location>
        <begin position="1"/>
        <end position="22"/>
    </location>
</feature>
<dbReference type="CDD" id="cd09272">
    <property type="entry name" value="RNase_HI_RT_Ty1"/>
    <property type="match status" value="1"/>
</dbReference>
<dbReference type="Gene3D" id="2.40.70.10">
    <property type="entry name" value="Acid Proteases"/>
    <property type="match status" value="1"/>
</dbReference>
<keyword evidence="4" id="KW-1185">Reference proteome</keyword>
<sequence>MQLRSGATYASMSSKKTSSNQDAATIRLEEILSTQQSHQDAIIQLNSKLDEIMKLLEKSQEKRPIEEEIASHQFRQSPNRSREEQDNFMTGNQRRAKLFELDDDVTKKPLVNIPRLNEEEDWRRTSIFQTRVACQGRLCTLIIDGGCCSNLASEELVEKLNLKTEDHPNPYQIAWVNDTSILVSSRCLVTFNFSNNFELSAWCDVLPMKVAHIMLGRPWLFYERVQHDGYENTYTLVRNGRKKILRPMKEIPPHKQPEEKVAPLKLEEPSNILIKKQVEVTRKDEEIINDESRKQEVMKLILDQPIEELKEVEEVSEESMFDFPRPNIINLVGCKWVFRIKRLPGGSIDRYKARLVAKGFHQRSDMDYHDTFSLVVKPTTIRLVLSLAASKDTSLFILHSGDITIYLLVYVDHIIITGTNTNIIQHYIDLMAQRFSIKDIGALSYFLGIEVLTTPSSVLLTQRHYISDLLALTKMFGAKPVATPLVLDGNLTLHSGTPLTNSIEYRTLVGSLQYLCLTRPNISYAVNKLSQFMHRPTSEHWNAAKPLLRYLCGTLTHGLFLHKANTLSLHAFSDVDWAGNKDDYTSTSAYIVYLGGHPISCSSKKQGTIARSSTEAEYTTS</sequence>
<dbReference type="PANTHER" id="PTHR11439:SF489">
    <property type="entry name" value="RNA-DIRECTED DNA POLYMERASE"/>
    <property type="match status" value="1"/>
</dbReference>
<feature type="region of interest" description="Disordered" evidence="1">
    <location>
        <begin position="62"/>
        <end position="87"/>
    </location>
</feature>
<dbReference type="CDD" id="cd00303">
    <property type="entry name" value="retropepsin_like"/>
    <property type="match status" value="1"/>
</dbReference>
<evidence type="ECO:0000313" key="4">
    <source>
        <dbReference type="Proteomes" id="UP001227230"/>
    </source>
</evidence>
<organism evidence="3 4">
    <name type="scientific">Vitis vinifera</name>
    <name type="common">Grape</name>
    <dbReference type="NCBI Taxonomy" id="29760"/>
    <lineage>
        <taxon>Eukaryota</taxon>
        <taxon>Viridiplantae</taxon>
        <taxon>Streptophyta</taxon>
        <taxon>Embryophyta</taxon>
        <taxon>Tracheophyta</taxon>
        <taxon>Spermatophyta</taxon>
        <taxon>Magnoliopsida</taxon>
        <taxon>eudicotyledons</taxon>
        <taxon>Gunneridae</taxon>
        <taxon>Pentapetalae</taxon>
        <taxon>rosids</taxon>
        <taxon>Vitales</taxon>
        <taxon>Vitaceae</taxon>
        <taxon>Viteae</taxon>
        <taxon>Vitis</taxon>
    </lineage>
</organism>
<accession>A0ABY9DAU8</accession>
<dbReference type="InterPro" id="IPR021109">
    <property type="entry name" value="Peptidase_aspartic_dom_sf"/>
</dbReference>
<evidence type="ECO:0000313" key="3">
    <source>
        <dbReference type="EMBL" id="WKA04774.1"/>
    </source>
</evidence>
<name>A0ABY9DAU8_VITVI</name>
<feature type="compositionally biased region" description="Polar residues" evidence="1">
    <location>
        <begin position="8"/>
        <end position="22"/>
    </location>
</feature>